<dbReference type="InterPro" id="IPR050584">
    <property type="entry name" value="Cholesterol_7-desaturase"/>
</dbReference>
<keyword evidence="5" id="KW-0411">Iron-sulfur</keyword>
<dbReference type="GO" id="GO:0051537">
    <property type="term" value="F:2 iron, 2 sulfur cluster binding"/>
    <property type="evidence" value="ECO:0007669"/>
    <property type="project" value="UniProtKB-KW"/>
</dbReference>
<dbReference type="PANTHER" id="PTHR21266:SF60">
    <property type="entry name" value="3-KETOSTEROID-9-ALPHA-MONOOXYGENASE, OXYGENASE COMPONENT"/>
    <property type="match status" value="1"/>
</dbReference>
<dbReference type="GO" id="GO:0046872">
    <property type="term" value="F:metal ion binding"/>
    <property type="evidence" value="ECO:0007669"/>
    <property type="project" value="UniProtKB-KW"/>
</dbReference>
<evidence type="ECO:0000313" key="8">
    <source>
        <dbReference type="Proteomes" id="UP000451565"/>
    </source>
</evidence>
<evidence type="ECO:0000256" key="5">
    <source>
        <dbReference type="ARBA" id="ARBA00023014"/>
    </source>
</evidence>
<dbReference type="RefSeq" id="WP_153233198.1">
    <property type="nucleotide sequence ID" value="NZ_WINI01000001.1"/>
</dbReference>
<comment type="caution">
    <text evidence="7">The sequence shown here is derived from an EMBL/GenBank/DDBJ whole genome shotgun (WGS) entry which is preliminary data.</text>
</comment>
<reference evidence="7 8" key="1">
    <citation type="submission" date="2019-10" db="EMBL/GenBank/DDBJ databases">
        <title>Glaciimonas soli sp. nov., a psychrophilic bacterium isolated from the forest soil of a high elevation mountain in Taiwan.</title>
        <authorList>
            <person name="Wang L.-T."/>
            <person name="Shieh W.Y."/>
        </authorList>
    </citation>
    <scope>NUCLEOTIDE SEQUENCE [LARGE SCALE GENOMIC DNA]</scope>
    <source>
        <strain evidence="7 8">GS1</strain>
    </source>
</reference>
<dbReference type="InterPro" id="IPR044043">
    <property type="entry name" value="VanA_C_cat"/>
</dbReference>
<dbReference type="InterPro" id="IPR036922">
    <property type="entry name" value="Rieske_2Fe-2S_sf"/>
</dbReference>
<evidence type="ECO:0000256" key="4">
    <source>
        <dbReference type="ARBA" id="ARBA00023004"/>
    </source>
</evidence>
<dbReference type="Gene3D" id="3.90.380.10">
    <property type="entry name" value="Naphthalene 1,2-dioxygenase Alpha Subunit, Chain A, domain 1"/>
    <property type="match status" value="1"/>
</dbReference>
<keyword evidence="2" id="KW-0479">Metal-binding</keyword>
<dbReference type="AlphaFoldDB" id="A0A843YL27"/>
<dbReference type="SUPFAM" id="SSF55961">
    <property type="entry name" value="Bet v1-like"/>
    <property type="match status" value="1"/>
</dbReference>
<keyword evidence="8" id="KW-1185">Reference proteome</keyword>
<organism evidence="7 8">
    <name type="scientific">Glaciimonas soli</name>
    <dbReference type="NCBI Taxonomy" id="2590999"/>
    <lineage>
        <taxon>Bacteria</taxon>
        <taxon>Pseudomonadati</taxon>
        <taxon>Pseudomonadota</taxon>
        <taxon>Betaproteobacteria</taxon>
        <taxon>Burkholderiales</taxon>
        <taxon>Oxalobacteraceae</taxon>
        <taxon>Glaciimonas</taxon>
    </lineage>
</organism>
<name>A0A843YL27_9BURK</name>
<evidence type="ECO:0000256" key="1">
    <source>
        <dbReference type="ARBA" id="ARBA00022714"/>
    </source>
</evidence>
<dbReference type="PROSITE" id="PS51296">
    <property type="entry name" value="RIESKE"/>
    <property type="match status" value="1"/>
</dbReference>
<dbReference type="Pfam" id="PF00355">
    <property type="entry name" value="Rieske"/>
    <property type="match status" value="1"/>
</dbReference>
<dbReference type="Pfam" id="PF19112">
    <property type="entry name" value="VanA_C"/>
    <property type="match status" value="1"/>
</dbReference>
<sequence length="359" mass="41308">MSEVTTTTQSAAQALVNRGLKNYWYPVAASWQVNSAPIGVTRLSENIVLWRDGKNQVHALEDRCPHRGARLSLGWNLGERIACWYHGIEINSKGTVEKVPAVNACPLEGKTCIKSYPVEERNGAIFLWFGDELHPEPTPLNLPEEMASDEWSSFLCLSNWKCNYRYAIDNVMDPMHGAYLHATSHSMAEGDKQADMRVRKTDTGIMFEKVNQRDMNFDWVELGETGTMWLRLSIPYKKKFGPGGSFYIIGFAVPVDEENCQVYFWRCRKVQGWQRDAWRFLYKNRLEGLHWDVLEQDRAVLENMIPDARNNEFLYQHDIGVTRTRRMLEQKASAQLEALAAHRELSAQQKSEETQQNNA</sequence>
<dbReference type="Proteomes" id="UP000451565">
    <property type="component" value="Unassembled WGS sequence"/>
</dbReference>
<dbReference type="PANTHER" id="PTHR21266">
    <property type="entry name" value="IRON-SULFUR DOMAIN CONTAINING PROTEIN"/>
    <property type="match status" value="1"/>
</dbReference>
<accession>A0A843YL27</accession>
<dbReference type="EMBL" id="WINI01000001">
    <property type="protein sequence ID" value="MQQ99639.1"/>
    <property type="molecule type" value="Genomic_DNA"/>
</dbReference>
<feature type="domain" description="Rieske" evidence="6">
    <location>
        <begin position="24"/>
        <end position="127"/>
    </location>
</feature>
<dbReference type="GO" id="GO:0016491">
    <property type="term" value="F:oxidoreductase activity"/>
    <property type="evidence" value="ECO:0007669"/>
    <property type="project" value="UniProtKB-KW"/>
</dbReference>
<dbReference type="Gene3D" id="2.102.10.10">
    <property type="entry name" value="Rieske [2Fe-2S] iron-sulphur domain"/>
    <property type="match status" value="1"/>
</dbReference>
<evidence type="ECO:0000256" key="3">
    <source>
        <dbReference type="ARBA" id="ARBA00023002"/>
    </source>
</evidence>
<dbReference type="InterPro" id="IPR017941">
    <property type="entry name" value="Rieske_2Fe-2S"/>
</dbReference>
<keyword evidence="3" id="KW-0560">Oxidoreductase</keyword>
<dbReference type="OrthoDB" id="9769355at2"/>
<evidence type="ECO:0000259" key="6">
    <source>
        <dbReference type="PROSITE" id="PS51296"/>
    </source>
</evidence>
<proteinExistence type="predicted"/>
<protein>
    <submittedName>
        <fullName evidence="7">Rieske 2Fe-2S domain-containing protein</fullName>
    </submittedName>
</protein>
<keyword evidence="1" id="KW-0001">2Fe-2S</keyword>
<evidence type="ECO:0000256" key="2">
    <source>
        <dbReference type="ARBA" id="ARBA00022723"/>
    </source>
</evidence>
<gene>
    <name evidence="7" type="ORF">GEV47_02930</name>
</gene>
<keyword evidence="4" id="KW-0408">Iron</keyword>
<evidence type="ECO:0000313" key="7">
    <source>
        <dbReference type="EMBL" id="MQQ99639.1"/>
    </source>
</evidence>
<dbReference type="SUPFAM" id="SSF50022">
    <property type="entry name" value="ISP domain"/>
    <property type="match status" value="1"/>
</dbReference>